<keyword evidence="3" id="KW-1185">Reference proteome</keyword>
<comment type="caution">
    <text evidence="2">The sequence shown here is derived from an EMBL/GenBank/DDBJ whole genome shotgun (WGS) entry which is preliminary data.</text>
</comment>
<dbReference type="Proteomes" id="UP000324222">
    <property type="component" value="Unassembled WGS sequence"/>
</dbReference>
<feature type="region of interest" description="Disordered" evidence="1">
    <location>
        <begin position="31"/>
        <end position="53"/>
    </location>
</feature>
<evidence type="ECO:0000313" key="2">
    <source>
        <dbReference type="EMBL" id="MPC54643.1"/>
    </source>
</evidence>
<feature type="compositionally biased region" description="Polar residues" evidence="1">
    <location>
        <begin position="43"/>
        <end position="52"/>
    </location>
</feature>
<reference evidence="2 3" key="1">
    <citation type="submission" date="2019-05" db="EMBL/GenBank/DDBJ databases">
        <title>Another draft genome of Portunus trituberculatus and its Hox gene families provides insights of decapod evolution.</title>
        <authorList>
            <person name="Jeong J.-H."/>
            <person name="Song I."/>
            <person name="Kim S."/>
            <person name="Choi T."/>
            <person name="Kim D."/>
            <person name="Ryu S."/>
            <person name="Kim W."/>
        </authorList>
    </citation>
    <scope>NUCLEOTIDE SEQUENCE [LARGE SCALE GENOMIC DNA]</scope>
    <source>
        <tissue evidence="2">Muscle</tissue>
    </source>
</reference>
<evidence type="ECO:0000313" key="3">
    <source>
        <dbReference type="Proteomes" id="UP000324222"/>
    </source>
</evidence>
<evidence type="ECO:0000256" key="1">
    <source>
        <dbReference type="SAM" id="MobiDB-lite"/>
    </source>
</evidence>
<gene>
    <name evidence="2" type="ORF">E2C01_048566</name>
</gene>
<accession>A0A5B7GBH5</accession>
<sequence length="62" mass="6959">MEEGVSNRRGAGHKWEEEVKKELPNVRLSCQTTLRGPDGINSPERQSGNLATDTFCCRKRGQ</sequence>
<name>A0A5B7GBH5_PORTR</name>
<dbReference type="AlphaFoldDB" id="A0A5B7GBH5"/>
<proteinExistence type="predicted"/>
<protein>
    <submittedName>
        <fullName evidence="2">Uncharacterized protein</fullName>
    </submittedName>
</protein>
<organism evidence="2 3">
    <name type="scientific">Portunus trituberculatus</name>
    <name type="common">Swimming crab</name>
    <name type="synonym">Neptunus trituberculatus</name>
    <dbReference type="NCBI Taxonomy" id="210409"/>
    <lineage>
        <taxon>Eukaryota</taxon>
        <taxon>Metazoa</taxon>
        <taxon>Ecdysozoa</taxon>
        <taxon>Arthropoda</taxon>
        <taxon>Crustacea</taxon>
        <taxon>Multicrustacea</taxon>
        <taxon>Malacostraca</taxon>
        <taxon>Eumalacostraca</taxon>
        <taxon>Eucarida</taxon>
        <taxon>Decapoda</taxon>
        <taxon>Pleocyemata</taxon>
        <taxon>Brachyura</taxon>
        <taxon>Eubrachyura</taxon>
        <taxon>Portunoidea</taxon>
        <taxon>Portunidae</taxon>
        <taxon>Portuninae</taxon>
        <taxon>Portunus</taxon>
    </lineage>
</organism>
<dbReference type="EMBL" id="VSRR010012511">
    <property type="protein sequence ID" value="MPC54643.1"/>
    <property type="molecule type" value="Genomic_DNA"/>
</dbReference>